<dbReference type="OrthoDB" id="932167at2759"/>
<dbReference type="InterPro" id="IPR044800">
    <property type="entry name" value="LEC2-like"/>
</dbReference>
<evidence type="ECO:0000313" key="7">
    <source>
        <dbReference type="EMBL" id="TXG65120.1"/>
    </source>
</evidence>
<dbReference type="GO" id="GO:0003677">
    <property type="term" value="F:DNA binding"/>
    <property type="evidence" value="ECO:0007669"/>
    <property type="project" value="UniProtKB-KW"/>
</dbReference>
<dbReference type="AlphaFoldDB" id="A0A5C7I731"/>
<evidence type="ECO:0000256" key="5">
    <source>
        <dbReference type="ARBA" id="ARBA00023242"/>
    </source>
</evidence>
<dbReference type="CDD" id="cd10017">
    <property type="entry name" value="B3_DNA"/>
    <property type="match status" value="1"/>
</dbReference>
<evidence type="ECO:0000256" key="4">
    <source>
        <dbReference type="ARBA" id="ARBA00023163"/>
    </source>
</evidence>
<evidence type="ECO:0000313" key="8">
    <source>
        <dbReference type="Proteomes" id="UP000323000"/>
    </source>
</evidence>
<keyword evidence="4" id="KW-0804">Transcription</keyword>
<name>A0A5C7I731_9ROSI</name>
<keyword evidence="2" id="KW-0805">Transcription regulation</keyword>
<dbReference type="PANTHER" id="PTHR31140:SF145">
    <property type="entry name" value="TF-B3 DOMAIN-CONTAINING PROTEIN"/>
    <property type="match status" value="1"/>
</dbReference>
<dbReference type="Proteomes" id="UP000323000">
    <property type="component" value="Chromosome 3"/>
</dbReference>
<keyword evidence="5" id="KW-0539">Nucleus</keyword>
<comment type="subcellular location">
    <subcellularLocation>
        <location evidence="1">Nucleus</location>
    </subcellularLocation>
</comment>
<gene>
    <name evidence="7" type="ORF">EZV62_006395</name>
</gene>
<dbReference type="GO" id="GO:0005634">
    <property type="term" value="C:nucleus"/>
    <property type="evidence" value="ECO:0007669"/>
    <property type="project" value="UniProtKB-SubCell"/>
</dbReference>
<dbReference type="Gene3D" id="2.40.330.10">
    <property type="entry name" value="DNA-binding pseudobarrel domain"/>
    <property type="match status" value="1"/>
</dbReference>
<sequence length="137" mass="15492">MALSNFEISKTLTESDVTDKVGLPVKIVAHMIPVLMNGENSVELTAFDIWGKPWQLKYYTRPTGKPCPVLTAGWREYVKEKGVLAGDEFIFSRHQDAGELPYYVIQVKRETVTREEELVAVEVVKSLTPMTFQGEPM</sequence>
<protein>
    <recommendedName>
        <fullName evidence="6">TF-B3 domain-containing protein</fullName>
    </recommendedName>
</protein>
<evidence type="ECO:0000259" key="6">
    <source>
        <dbReference type="PROSITE" id="PS50863"/>
    </source>
</evidence>
<proteinExistence type="predicted"/>
<dbReference type="EMBL" id="VAHF01000003">
    <property type="protein sequence ID" value="TXG65120.1"/>
    <property type="molecule type" value="Genomic_DNA"/>
</dbReference>
<accession>A0A5C7I731</accession>
<comment type="caution">
    <text evidence="7">The sequence shown here is derived from an EMBL/GenBank/DDBJ whole genome shotgun (WGS) entry which is preliminary data.</text>
</comment>
<reference evidence="8" key="1">
    <citation type="journal article" date="2019" name="Gigascience">
        <title>De novo genome assembly of the endangered Acer yangbiense, a plant species with extremely small populations endemic to Yunnan Province, China.</title>
        <authorList>
            <person name="Yang J."/>
            <person name="Wariss H.M."/>
            <person name="Tao L."/>
            <person name="Zhang R."/>
            <person name="Yun Q."/>
            <person name="Hollingsworth P."/>
            <person name="Dao Z."/>
            <person name="Luo G."/>
            <person name="Guo H."/>
            <person name="Ma Y."/>
            <person name="Sun W."/>
        </authorList>
    </citation>
    <scope>NUCLEOTIDE SEQUENCE [LARGE SCALE GENOMIC DNA]</scope>
    <source>
        <strain evidence="8">cv. Malutang</strain>
    </source>
</reference>
<feature type="domain" description="TF-B3" evidence="6">
    <location>
        <begin position="6"/>
        <end position="108"/>
    </location>
</feature>
<evidence type="ECO:0000256" key="2">
    <source>
        <dbReference type="ARBA" id="ARBA00023015"/>
    </source>
</evidence>
<keyword evidence="3" id="KW-0238">DNA-binding</keyword>
<dbReference type="PANTHER" id="PTHR31140">
    <property type="entry name" value="B3 DOMAIN-CONTAINING TRANSCRIPTION FACTOR ABI3"/>
    <property type="match status" value="1"/>
</dbReference>
<dbReference type="GO" id="GO:0003700">
    <property type="term" value="F:DNA-binding transcription factor activity"/>
    <property type="evidence" value="ECO:0007669"/>
    <property type="project" value="InterPro"/>
</dbReference>
<dbReference type="PROSITE" id="PS50863">
    <property type="entry name" value="B3"/>
    <property type="match status" value="1"/>
</dbReference>
<dbReference type="InterPro" id="IPR015300">
    <property type="entry name" value="DNA-bd_pseudobarrel_sf"/>
</dbReference>
<dbReference type="SUPFAM" id="SSF101936">
    <property type="entry name" value="DNA-binding pseudobarrel domain"/>
    <property type="match status" value="1"/>
</dbReference>
<dbReference type="InterPro" id="IPR003340">
    <property type="entry name" value="B3_DNA-bd"/>
</dbReference>
<evidence type="ECO:0000256" key="1">
    <source>
        <dbReference type="ARBA" id="ARBA00004123"/>
    </source>
</evidence>
<evidence type="ECO:0000256" key="3">
    <source>
        <dbReference type="ARBA" id="ARBA00023125"/>
    </source>
</evidence>
<dbReference type="Pfam" id="PF02362">
    <property type="entry name" value="B3"/>
    <property type="match status" value="1"/>
</dbReference>
<dbReference type="SMART" id="SM01019">
    <property type="entry name" value="B3"/>
    <property type="match status" value="1"/>
</dbReference>
<keyword evidence="8" id="KW-1185">Reference proteome</keyword>
<organism evidence="7 8">
    <name type="scientific">Acer yangbiense</name>
    <dbReference type="NCBI Taxonomy" id="1000413"/>
    <lineage>
        <taxon>Eukaryota</taxon>
        <taxon>Viridiplantae</taxon>
        <taxon>Streptophyta</taxon>
        <taxon>Embryophyta</taxon>
        <taxon>Tracheophyta</taxon>
        <taxon>Spermatophyta</taxon>
        <taxon>Magnoliopsida</taxon>
        <taxon>eudicotyledons</taxon>
        <taxon>Gunneridae</taxon>
        <taxon>Pentapetalae</taxon>
        <taxon>rosids</taxon>
        <taxon>malvids</taxon>
        <taxon>Sapindales</taxon>
        <taxon>Sapindaceae</taxon>
        <taxon>Hippocastanoideae</taxon>
        <taxon>Acereae</taxon>
        <taxon>Acer</taxon>
    </lineage>
</organism>